<dbReference type="CDD" id="cd06144">
    <property type="entry name" value="REX4_like"/>
    <property type="match status" value="1"/>
</dbReference>
<organism evidence="10 12">
    <name type="scientific">Acanthaster planci</name>
    <name type="common">Crown-of-thorns starfish</name>
    <dbReference type="NCBI Taxonomy" id="133434"/>
    <lineage>
        <taxon>Eukaryota</taxon>
        <taxon>Metazoa</taxon>
        <taxon>Echinodermata</taxon>
        <taxon>Eleutherozoa</taxon>
        <taxon>Asterozoa</taxon>
        <taxon>Asteroidea</taxon>
        <taxon>Valvatacea</taxon>
        <taxon>Valvatida</taxon>
        <taxon>Acanthasteridae</taxon>
        <taxon>Acanthaster</taxon>
    </lineage>
</organism>
<evidence type="ECO:0000313" key="10">
    <source>
        <dbReference type="Proteomes" id="UP000694845"/>
    </source>
</evidence>
<evidence type="ECO:0000256" key="7">
    <source>
        <dbReference type="ARBA" id="ARBA00023242"/>
    </source>
</evidence>
<dbReference type="InterPro" id="IPR013520">
    <property type="entry name" value="Ribonucl_H"/>
</dbReference>
<feature type="region of interest" description="Disordered" evidence="8">
    <location>
        <begin position="1"/>
        <end position="311"/>
    </location>
</feature>
<dbReference type="KEGG" id="aplc:110974172"/>
<comment type="subcellular location">
    <subcellularLocation>
        <location evidence="1">Nucleus</location>
    </subcellularLocation>
</comment>
<dbReference type="Pfam" id="PF00929">
    <property type="entry name" value="RNase_T"/>
    <property type="match status" value="1"/>
</dbReference>
<reference evidence="11 12" key="1">
    <citation type="submission" date="2025-04" db="UniProtKB">
        <authorList>
            <consortium name="RefSeq"/>
        </authorList>
    </citation>
    <scope>IDENTIFICATION</scope>
</reference>
<dbReference type="InterPro" id="IPR047021">
    <property type="entry name" value="REXO1/3/4-like"/>
</dbReference>
<evidence type="ECO:0000256" key="2">
    <source>
        <dbReference type="ARBA" id="ARBA00010489"/>
    </source>
</evidence>
<keyword evidence="5" id="KW-0378">Hydrolase</keyword>
<feature type="compositionally biased region" description="Basic and acidic residues" evidence="8">
    <location>
        <begin position="48"/>
        <end position="59"/>
    </location>
</feature>
<feature type="domain" description="Exonuclease" evidence="9">
    <location>
        <begin position="399"/>
        <end position="561"/>
    </location>
</feature>
<dbReference type="GO" id="GO:0006364">
    <property type="term" value="P:rRNA processing"/>
    <property type="evidence" value="ECO:0007669"/>
    <property type="project" value="InterPro"/>
</dbReference>
<keyword evidence="6" id="KW-0269">Exonuclease</keyword>
<evidence type="ECO:0000256" key="3">
    <source>
        <dbReference type="ARBA" id="ARBA00016937"/>
    </source>
</evidence>
<dbReference type="GO" id="GO:0008408">
    <property type="term" value="F:3'-5' exonuclease activity"/>
    <property type="evidence" value="ECO:0007669"/>
    <property type="project" value="InterPro"/>
</dbReference>
<dbReference type="SMART" id="SM00479">
    <property type="entry name" value="EXOIII"/>
    <property type="match status" value="1"/>
</dbReference>
<evidence type="ECO:0000313" key="11">
    <source>
        <dbReference type="RefSeq" id="XP_022081297.1"/>
    </source>
</evidence>
<dbReference type="InterPro" id="IPR036397">
    <property type="entry name" value="RNaseH_sf"/>
</dbReference>
<dbReference type="RefSeq" id="XP_022081298.1">
    <property type="nucleotide sequence ID" value="XM_022225606.1"/>
</dbReference>
<dbReference type="FunFam" id="3.30.420.10:FF:000007">
    <property type="entry name" value="Interferon-stimulated exonuclease gene 20"/>
    <property type="match status" value="1"/>
</dbReference>
<dbReference type="SUPFAM" id="SSF53098">
    <property type="entry name" value="Ribonuclease H-like"/>
    <property type="match status" value="1"/>
</dbReference>
<feature type="compositionally biased region" description="Basic residues" evidence="8">
    <location>
        <begin position="230"/>
        <end position="240"/>
    </location>
</feature>
<dbReference type="PANTHER" id="PTHR12801:SF158">
    <property type="entry name" value="RNA EXONUCLEASE 4"/>
    <property type="match status" value="1"/>
</dbReference>
<accession>A0A8B7XKG6</accession>
<evidence type="ECO:0000259" key="9">
    <source>
        <dbReference type="SMART" id="SM00479"/>
    </source>
</evidence>
<dbReference type="CTD" id="57109"/>
<feature type="compositionally biased region" description="Basic and acidic residues" evidence="8">
    <location>
        <begin position="289"/>
        <end position="309"/>
    </location>
</feature>
<keyword evidence="4" id="KW-0540">Nuclease</keyword>
<dbReference type="RefSeq" id="XP_022081297.1">
    <property type="nucleotide sequence ID" value="XM_022225605.1"/>
</dbReference>
<dbReference type="OMA" id="NTEDVMF"/>
<dbReference type="Proteomes" id="UP000694845">
    <property type="component" value="Unplaced"/>
</dbReference>
<proteinExistence type="inferred from homology"/>
<evidence type="ECO:0000313" key="12">
    <source>
        <dbReference type="RefSeq" id="XP_022081298.1"/>
    </source>
</evidence>
<dbReference type="GeneID" id="110974172"/>
<evidence type="ECO:0000256" key="4">
    <source>
        <dbReference type="ARBA" id="ARBA00022722"/>
    </source>
</evidence>
<keyword evidence="7" id="KW-0539">Nucleus</keyword>
<dbReference type="GO" id="GO:0005634">
    <property type="term" value="C:nucleus"/>
    <property type="evidence" value="ECO:0007669"/>
    <property type="project" value="UniProtKB-SubCell"/>
</dbReference>
<feature type="compositionally biased region" description="Polar residues" evidence="8">
    <location>
        <begin position="214"/>
        <end position="225"/>
    </location>
</feature>
<dbReference type="GO" id="GO:0003676">
    <property type="term" value="F:nucleic acid binding"/>
    <property type="evidence" value="ECO:0007669"/>
    <property type="project" value="InterPro"/>
</dbReference>
<evidence type="ECO:0000256" key="6">
    <source>
        <dbReference type="ARBA" id="ARBA00022839"/>
    </source>
</evidence>
<protein>
    <recommendedName>
        <fullName evidence="3">RNA exonuclease 4</fullName>
    </recommendedName>
</protein>
<feature type="compositionally biased region" description="Basic residues" evidence="8">
    <location>
        <begin position="155"/>
        <end position="170"/>
    </location>
</feature>
<dbReference type="InterPro" id="IPR037431">
    <property type="entry name" value="REX4_DEDDh_dom"/>
</dbReference>
<dbReference type="AlphaFoldDB" id="A0A8B7XKG6"/>
<comment type="similarity">
    <text evidence="2">Belongs to the REXO4 family.</text>
</comment>
<sequence length="588" mass="65825">MGKRTVSGHAGSWDSQENVAKKKSKYAETKHQSVSKSSDGNKLNPSKKFRESLDTDSKKTVPTFWWHAKKVKKLKNEGQAGSNRAKAMLSAPPGMSKGSTVASPGGGQGKISKKKALQLKKKRQRKNRLLKKKLNSSKDAAGDLPRMPKTWGTSKHAKKTPHVKKMKNKVGKQNEGSEKTKPDEGYRTTKKAVNSSKPKAVKLGQDNTILAPRVSSQSSNLQKSGGQKERKVKKARKFKKANTSTDAIPATSRETGESASGLTLLGQDRSRNVKKAGNGKHFSDNCPVVDKDSSSLSDKTEMDKRKQEEVSSNWKALLPIVEKSKEADAKRRKKFGKAKKTNEEPKARLTVTPKPDIWFDDVDPSLIRANENTEAVDSVQSETDYNPLIRKDAQNCPTKCLAMDCEMVGTGPKGSQSILARVSVVNQYGACIFDKYVKPREPVTDYRTFVSGIRPQDLRDKGEDFEKVQKELSDLLKGRVVVGHALHNDFKVLYFSHPRSLIRDTSTYQPFKDLFKSKRPGLRKLTELLLKVNVQKGEHNSIEDAQAAMKLYLLHRRQWEKWLRERRHLLPSKKMAKADRKTATEALV</sequence>
<dbReference type="OrthoDB" id="8191639at2759"/>
<evidence type="ECO:0000256" key="5">
    <source>
        <dbReference type="ARBA" id="ARBA00022801"/>
    </source>
</evidence>
<evidence type="ECO:0000256" key="1">
    <source>
        <dbReference type="ARBA" id="ARBA00004123"/>
    </source>
</evidence>
<dbReference type="PANTHER" id="PTHR12801">
    <property type="entry name" value="RNA EXONUCLEASE REXO1 / RECO3 FAMILY MEMBER-RELATED"/>
    <property type="match status" value="1"/>
</dbReference>
<gene>
    <name evidence="11 12" type="primary">LOC110974172</name>
</gene>
<keyword evidence="10" id="KW-1185">Reference proteome</keyword>
<evidence type="ECO:0000256" key="8">
    <source>
        <dbReference type="SAM" id="MobiDB-lite"/>
    </source>
</evidence>
<feature type="compositionally biased region" description="Basic and acidic residues" evidence="8">
    <location>
        <begin position="175"/>
        <end position="187"/>
    </location>
</feature>
<name>A0A8B7XKG6_ACAPL</name>
<dbReference type="Gene3D" id="3.30.420.10">
    <property type="entry name" value="Ribonuclease H-like superfamily/Ribonuclease H"/>
    <property type="match status" value="1"/>
</dbReference>
<feature type="compositionally biased region" description="Basic residues" evidence="8">
    <location>
        <begin position="111"/>
        <end position="135"/>
    </location>
</feature>
<dbReference type="InterPro" id="IPR012337">
    <property type="entry name" value="RNaseH-like_sf"/>
</dbReference>
<feature type="compositionally biased region" description="Polar residues" evidence="8">
    <location>
        <begin position="32"/>
        <end position="44"/>
    </location>
</feature>